<sequence length="499" mass="53762">MSEVVWNNDCRYPGPKVHHLPGYVTGTPTDAELDAQPRLFTWGELKEIIQTGELQYLSRNKEMQARYEEWIGMQKETWGSSGESLAVLGMLVRTARATCVERSLTSRLPESYLINARLPWGNVGRDKPLEPTYDQRTAMDHPEIDLTPATNPDSKRHKANNSGEFRSGSAAVAAKALSLNTHTPGTGTPGQASHLATAATTPGGSGASTPASVAYVSLESVLPRVNKALARASNKSKRTSQVVVDGDDSIDSASSTNAAEADDDDDDPAYDVFLRWDPKGLDPEKFAVLPNDWPYCVPYGVKHYCVWSRVPIAHPVLVNYDSQAWARIEEEGLGGFTGVVPVLPDSLEEAEVDATSSLPTPPSSGATTGAFPPANVGKAKEAGAMAAGAGRAGPSKAGRGGWYAVDVQYGGHELRRWAGVEYEAKGGVEVGRMVRGLWDERGWETVWFVNPPRLQSVPGFSHFHVFARRKTPPEIDVSEQVFADSVHSPSGASPTLAQA</sequence>
<evidence type="ECO:0000313" key="3">
    <source>
        <dbReference type="Proteomes" id="UP000279236"/>
    </source>
</evidence>
<dbReference type="EMBL" id="RSCE01000001">
    <property type="protein sequence ID" value="RSH88399.1"/>
    <property type="molecule type" value="Genomic_DNA"/>
</dbReference>
<dbReference type="Pfam" id="PF12239">
    <property type="entry name" value="DUF3605"/>
    <property type="match status" value="1"/>
</dbReference>
<feature type="region of interest" description="Disordered" evidence="1">
    <location>
        <begin position="231"/>
        <end position="268"/>
    </location>
</feature>
<feature type="compositionally biased region" description="Polar residues" evidence="1">
    <location>
        <begin position="180"/>
        <end position="191"/>
    </location>
</feature>
<evidence type="ECO:0000313" key="2">
    <source>
        <dbReference type="EMBL" id="RSH88399.1"/>
    </source>
</evidence>
<feature type="region of interest" description="Disordered" evidence="1">
    <location>
        <begin position="124"/>
        <end position="167"/>
    </location>
</feature>
<keyword evidence="3" id="KW-1185">Reference proteome</keyword>
<dbReference type="GeneID" id="39585486"/>
<dbReference type="PANTHER" id="PTHR35020">
    <property type="entry name" value="N-ACETYLGLUCOSAMINE-INDUCED PROTEIN 1"/>
    <property type="match status" value="1"/>
</dbReference>
<feature type="compositionally biased region" description="Low complexity" evidence="1">
    <location>
        <begin position="196"/>
        <end position="209"/>
    </location>
</feature>
<comment type="caution">
    <text evidence="2">The sequence shown here is derived from an EMBL/GenBank/DDBJ whole genome shotgun (WGS) entry which is preliminary data.</text>
</comment>
<dbReference type="GO" id="GO:0005737">
    <property type="term" value="C:cytoplasm"/>
    <property type="evidence" value="ECO:0007669"/>
    <property type="project" value="TreeGrafter"/>
</dbReference>
<dbReference type="InterPro" id="IPR022036">
    <property type="entry name" value="DUF3605"/>
</dbReference>
<dbReference type="AlphaFoldDB" id="A0A427YB71"/>
<dbReference type="GO" id="GO:0006044">
    <property type="term" value="P:N-acetylglucosamine metabolic process"/>
    <property type="evidence" value="ECO:0007669"/>
    <property type="project" value="TreeGrafter"/>
</dbReference>
<protein>
    <submittedName>
        <fullName evidence="2">Uncharacterized protein</fullName>
    </submittedName>
</protein>
<feature type="region of interest" description="Disordered" evidence="1">
    <location>
        <begin position="352"/>
        <end position="375"/>
    </location>
</feature>
<reference evidence="2 3" key="1">
    <citation type="submission" date="2018-11" db="EMBL/GenBank/DDBJ databases">
        <title>Genome sequence of Apiotrichum porosum DSM 27194.</title>
        <authorList>
            <person name="Aliyu H."/>
            <person name="Gorte O."/>
            <person name="Ochsenreither K."/>
        </authorList>
    </citation>
    <scope>NUCLEOTIDE SEQUENCE [LARGE SCALE GENOMIC DNA]</scope>
    <source>
        <strain evidence="2 3">DSM 27194</strain>
    </source>
</reference>
<proteinExistence type="predicted"/>
<dbReference type="OrthoDB" id="498286at2759"/>
<name>A0A427YB71_9TREE</name>
<dbReference type="Proteomes" id="UP000279236">
    <property type="component" value="Unassembled WGS sequence"/>
</dbReference>
<evidence type="ECO:0000256" key="1">
    <source>
        <dbReference type="SAM" id="MobiDB-lite"/>
    </source>
</evidence>
<feature type="region of interest" description="Disordered" evidence="1">
    <location>
        <begin position="180"/>
        <end position="209"/>
    </location>
</feature>
<feature type="compositionally biased region" description="Polar residues" evidence="1">
    <location>
        <begin position="354"/>
        <end position="367"/>
    </location>
</feature>
<accession>A0A427YB71</accession>
<dbReference type="STRING" id="105984.A0A427YB71"/>
<organism evidence="2 3">
    <name type="scientific">Apiotrichum porosum</name>
    <dbReference type="NCBI Taxonomy" id="105984"/>
    <lineage>
        <taxon>Eukaryota</taxon>
        <taxon>Fungi</taxon>
        <taxon>Dikarya</taxon>
        <taxon>Basidiomycota</taxon>
        <taxon>Agaricomycotina</taxon>
        <taxon>Tremellomycetes</taxon>
        <taxon>Trichosporonales</taxon>
        <taxon>Trichosporonaceae</taxon>
        <taxon>Apiotrichum</taxon>
    </lineage>
</organism>
<gene>
    <name evidence="2" type="ORF">EHS24_000943</name>
</gene>
<dbReference type="RefSeq" id="XP_028480607.1">
    <property type="nucleotide sequence ID" value="XM_028616750.1"/>
</dbReference>
<dbReference type="PANTHER" id="PTHR35020:SF2">
    <property type="entry name" value="N-ACETYLGLUCOSAMINE-INDUCED PROTEIN 1"/>
    <property type="match status" value="1"/>
</dbReference>